<dbReference type="Proteomes" id="UP000292223">
    <property type="component" value="Unassembled WGS sequence"/>
</dbReference>
<evidence type="ECO:0000313" key="2">
    <source>
        <dbReference type="Proteomes" id="UP000292223"/>
    </source>
</evidence>
<dbReference type="RefSeq" id="WP_002365120.1">
    <property type="nucleotide sequence ID" value="NZ_CABGLY010000016.1"/>
</dbReference>
<sequence length="202" mass="22505">MTKQVNFRPELKKATSKGNGNTEVLLVVSNGSLVGKKDDLDALLGKTVSVTIQPETVEYKVPVNKQTNKPNVEYVVNNDGTVEVLKEEQTSLEMGDDVQEVEEVAVQVSKETIDEFIKKATTIEWPESVTINVRGVLHRIDEGEALEEIAADHDVSVDNLIDQVELARQHFAPFADSWSKNKENIIFPEKTVEDDEEENGRG</sequence>
<proteinExistence type="predicted"/>
<comment type="caution">
    <text evidence="1">The sequence shown here is derived from an EMBL/GenBank/DDBJ whole genome shotgun (WGS) entry which is preliminary data.</text>
</comment>
<gene>
    <name evidence="1" type="ORF">EU507_14605</name>
</gene>
<name>A0A8B3RPQ5_ENTFL</name>
<reference evidence="1 2" key="1">
    <citation type="submission" date="2019-02" db="EMBL/GenBank/DDBJ databases">
        <title>From farm to fork: dissemination of Tn554::fexA-optrA in linezolid-resistant Enterococcus faecalis clones from chicken feces and meat in Tunisia.</title>
        <authorList>
            <person name="Tedim A.P."/>
            <person name="Elghaieb H."/>
            <person name="Abbassi M.S."/>
            <person name="Novais C."/>
            <person name="Hassen A."/>
            <person name="Peixe L."/>
            <person name="Freitas A.R."/>
        </authorList>
    </citation>
    <scope>NUCLEOTIDE SEQUENCE [LARGE SCALE GENOMIC DNA]</scope>
    <source>
        <strain evidence="1 2">728T</strain>
    </source>
</reference>
<evidence type="ECO:0000313" key="1">
    <source>
        <dbReference type="EMBL" id="RYU29999.1"/>
    </source>
</evidence>
<accession>A0A8B3RPQ5</accession>
<dbReference type="EMBL" id="SEWT01000012">
    <property type="protein sequence ID" value="RYU29999.1"/>
    <property type="molecule type" value="Genomic_DNA"/>
</dbReference>
<dbReference type="AlphaFoldDB" id="A0A8B3RPQ5"/>
<organism evidence="1 2">
    <name type="scientific">Enterococcus faecalis</name>
    <name type="common">Streptococcus faecalis</name>
    <dbReference type="NCBI Taxonomy" id="1351"/>
    <lineage>
        <taxon>Bacteria</taxon>
        <taxon>Bacillati</taxon>
        <taxon>Bacillota</taxon>
        <taxon>Bacilli</taxon>
        <taxon>Lactobacillales</taxon>
        <taxon>Enterococcaceae</taxon>
        <taxon>Enterococcus</taxon>
    </lineage>
</organism>
<protein>
    <submittedName>
        <fullName evidence="1">Uncharacterized protein</fullName>
    </submittedName>
</protein>